<dbReference type="SUPFAM" id="SSF54631">
    <property type="entry name" value="CBS-domain pair"/>
    <property type="match status" value="1"/>
</dbReference>
<dbReference type="InterPro" id="IPR046342">
    <property type="entry name" value="CBS_dom_sf"/>
</dbReference>
<evidence type="ECO:0000256" key="2">
    <source>
        <dbReference type="ARBA" id="ARBA00022692"/>
    </source>
</evidence>
<evidence type="ECO:0000256" key="5">
    <source>
        <dbReference type="ARBA" id="ARBA00023136"/>
    </source>
</evidence>
<evidence type="ECO:0000256" key="6">
    <source>
        <dbReference type="PROSITE-ProRule" id="PRU01193"/>
    </source>
</evidence>
<evidence type="ECO:0000256" key="7">
    <source>
        <dbReference type="SAM" id="MobiDB-lite"/>
    </source>
</evidence>
<proteinExistence type="predicted"/>
<dbReference type="GO" id="GO:0030026">
    <property type="term" value="P:intracellular manganese ion homeostasis"/>
    <property type="evidence" value="ECO:0007669"/>
    <property type="project" value="TreeGrafter"/>
</dbReference>
<dbReference type="PANTHER" id="PTHR12064">
    <property type="entry name" value="METAL TRANSPORTER CNNM"/>
    <property type="match status" value="1"/>
</dbReference>
<sequence>MSLDSTNLLILKQSGTPKEKEYAEKIEPIRRHGHWVLSTLLLGNVVVNETLPIVFHGVVGGGVAAVVVSTFLVVLFGEIIPNAICARHGLAIGATLAPVVKFFMYIFYPIAYPIGLLLDSILGTHAGTVYERDGLKTLVSLHEQHDSDSDSDSESGSSQASDGKSTPDRKSLLKRKPSTNSLNSSKPIHHHPGILSHDQVAIISHVLDMSDKTALSAMTPLTSVYSLSINQPLDTPTVKEIVSRGVSRIPVYQATPQNLVAMLLSKKLIGYNVEKVRKVSDFGLTYLPIVDGATGLGDMLNFFQEGKSHMAAVAALCSDSDEREIVGIITLEDVIEELIGEEIVDETDQFVDVSTREPVVRTAMNTTMAKLIVSNIRRNWVVPVDVTSGAKEEGKKDVGGSVGESTPLLGGGGSAPHSRSGSILKVGSLDERETRGRSRGGSRRARGMSLQQRREGRRKGRRESYPGTAFHLDLGEAGRSVSDSGVCPIDTKGYGSVEFSPCPLPTPPGVNALEGSGWMSMPLNPGEEGQAGPGKGKARRVLFRAANRRGSAREGDEVLVEGDDETVGGEEAEDAGNVGNVTDNAGKKTEADEAPTDGNADGSQK</sequence>
<accession>A0AAD5SBD9</accession>
<feature type="compositionally biased region" description="Basic residues" evidence="7">
    <location>
        <begin position="437"/>
        <end position="446"/>
    </location>
</feature>
<dbReference type="Gene3D" id="3.10.580.10">
    <property type="entry name" value="CBS-domain"/>
    <property type="match status" value="1"/>
</dbReference>
<dbReference type="PANTHER" id="PTHR12064:SF97">
    <property type="entry name" value="METAL TRANSPORTER CNNM-5"/>
    <property type="match status" value="1"/>
</dbReference>
<dbReference type="GO" id="GO:0010960">
    <property type="term" value="P:magnesium ion homeostasis"/>
    <property type="evidence" value="ECO:0007669"/>
    <property type="project" value="InterPro"/>
</dbReference>
<feature type="region of interest" description="Disordered" evidence="7">
    <location>
        <begin position="142"/>
        <end position="192"/>
    </location>
</feature>
<keyword evidence="5 6" id="KW-0472">Membrane</keyword>
<keyword evidence="2 6" id="KW-0812">Transmembrane</keyword>
<feature type="region of interest" description="Disordered" evidence="7">
    <location>
        <begin position="389"/>
        <end position="466"/>
    </location>
</feature>
<feature type="transmembrane region" description="Helical" evidence="8">
    <location>
        <begin position="53"/>
        <end position="77"/>
    </location>
</feature>
<feature type="region of interest" description="Disordered" evidence="7">
    <location>
        <begin position="547"/>
        <end position="605"/>
    </location>
</feature>
<dbReference type="EMBL" id="JADGJD010000544">
    <property type="protein sequence ID" value="KAJ3050188.1"/>
    <property type="molecule type" value="Genomic_DNA"/>
</dbReference>
<dbReference type="GO" id="GO:0016020">
    <property type="term" value="C:membrane"/>
    <property type="evidence" value="ECO:0007669"/>
    <property type="project" value="UniProtKB-SubCell"/>
</dbReference>
<feature type="transmembrane region" description="Helical" evidence="8">
    <location>
        <begin position="89"/>
        <end position="108"/>
    </location>
</feature>
<dbReference type="CDD" id="cd04590">
    <property type="entry name" value="CBS_pair_CorC_HlyC_assoc"/>
    <property type="match status" value="1"/>
</dbReference>
<organism evidence="10 11">
    <name type="scientific">Rhizophlyctis rosea</name>
    <dbReference type="NCBI Taxonomy" id="64517"/>
    <lineage>
        <taxon>Eukaryota</taxon>
        <taxon>Fungi</taxon>
        <taxon>Fungi incertae sedis</taxon>
        <taxon>Chytridiomycota</taxon>
        <taxon>Chytridiomycota incertae sedis</taxon>
        <taxon>Chytridiomycetes</taxon>
        <taxon>Rhizophlyctidales</taxon>
        <taxon>Rhizophlyctidaceae</taxon>
        <taxon>Rhizophlyctis</taxon>
    </lineage>
</organism>
<keyword evidence="11" id="KW-1185">Reference proteome</keyword>
<gene>
    <name evidence="10" type="ORF">HK097_008838</name>
</gene>
<keyword evidence="4 6" id="KW-1133">Transmembrane helix</keyword>
<feature type="compositionally biased region" description="Low complexity" evidence="7">
    <location>
        <begin position="154"/>
        <end position="164"/>
    </location>
</feature>
<dbReference type="Proteomes" id="UP001212841">
    <property type="component" value="Unassembled WGS sequence"/>
</dbReference>
<evidence type="ECO:0000256" key="4">
    <source>
        <dbReference type="ARBA" id="ARBA00022989"/>
    </source>
</evidence>
<feature type="domain" description="CNNM transmembrane" evidence="9">
    <location>
        <begin position="1"/>
        <end position="152"/>
    </location>
</feature>
<evidence type="ECO:0000256" key="3">
    <source>
        <dbReference type="ARBA" id="ARBA00022737"/>
    </source>
</evidence>
<dbReference type="FunFam" id="3.10.580.10:FF:000006">
    <property type="entry name" value="DUF21 and CBS domain protein"/>
    <property type="match status" value="1"/>
</dbReference>
<evidence type="ECO:0000313" key="11">
    <source>
        <dbReference type="Proteomes" id="UP001212841"/>
    </source>
</evidence>
<dbReference type="AlphaFoldDB" id="A0AAD5SBD9"/>
<comment type="caution">
    <text evidence="10">The sequence shown here is derived from an EMBL/GenBank/DDBJ whole genome shotgun (WGS) entry which is preliminary data.</text>
</comment>
<dbReference type="Pfam" id="PF01595">
    <property type="entry name" value="CNNM"/>
    <property type="match status" value="1"/>
</dbReference>
<dbReference type="PROSITE" id="PS51846">
    <property type="entry name" value="CNNM"/>
    <property type="match status" value="1"/>
</dbReference>
<protein>
    <recommendedName>
        <fullName evidence="9">CNNM transmembrane domain-containing protein</fullName>
    </recommendedName>
</protein>
<evidence type="ECO:0000259" key="9">
    <source>
        <dbReference type="PROSITE" id="PS51846"/>
    </source>
</evidence>
<feature type="compositionally biased region" description="Acidic residues" evidence="7">
    <location>
        <begin position="557"/>
        <end position="574"/>
    </location>
</feature>
<dbReference type="InterPro" id="IPR044751">
    <property type="entry name" value="Ion_transp-like_CBS"/>
</dbReference>
<dbReference type="InterPro" id="IPR045095">
    <property type="entry name" value="ACDP"/>
</dbReference>
<reference evidence="10" key="1">
    <citation type="submission" date="2020-05" db="EMBL/GenBank/DDBJ databases">
        <title>Phylogenomic resolution of chytrid fungi.</title>
        <authorList>
            <person name="Stajich J.E."/>
            <person name="Amses K."/>
            <person name="Simmons R."/>
            <person name="Seto K."/>
            <person name="Myers J."/>
            <person name="Bonds A."/>
            <person name="Quandt C.A."/>
            <person name="Barry K."/>
            <person name="Liu P."/>
            <person name="Grigoriev I."/>
            <person name="Longcore J.E."/>
            <person name="James T.Y."/>
        </authorList>
    </citation>
    <scope>NUCLEOTIDE SEQUENCE</scope>
    <source>
        <strain evidence="10">JEL0318</strain>
    </source>
</reference>
<name>A0AAD5SBD9_9FUNG</name>
<evidence type="ECO:0000256" key="8">
    <source>
        <dbReference type="SAM" id="Phobius"/>
    </source>
</evidence>
<evidence type="ECO:0000313" key="10">
    <source>
        <dbReference type="EMBL" id="KAJ3050188.1"/>
    </source>
</evidence>
<keyword evidence="3" id="KW-0677">Repeat</keyword>
<evidence type="ECO:0000256" key="1">
    <source>
        <dbReference type="ARBA" id="ARBA00004141"/>
    </source>
</evidence>
<comment type="subcellular location">
    <subcellularLocation>
        <location evidence="1">Membrane</location>
        <topology evidence="1">Multi-pass membrane protein</topology>
    </subcellularLocation>
</comment>
<dbReference type="InterPro" id="IPR002550">
    <property type="entry name" value="CNNM"/>
</dbReference>
<dbReference type="GO" id="GO:0005737">
    <property type="term" value="C:cytoplasm"/>
    <property type="evidence" value="ECO:0007669"/>
    <property type="project" value="TreeGrafter"/>
</dbReference>